<dbReference type="SUPFAM" id="SSF159894">
    <property type="entry name" value="YgaC/TfoX-N like"/>
    <property type="match status" value="1"/>
</dbReference>
<protein>
    <submittedName>
        <fullName evidence="2">TfoX-like protein</fullName>
    </submittedName>
</protein>
<evidence type="ECO:0000259" key="1">
    <source>
        <dbReference type="Pfam" id="PF04993"/>
    </source>
</evidence>
<sequence length="111" mass="12533">MMAYDTELADRIYRVYGDWSALHRKRMFGGLAYLLHGNMAFGLIGDELMVRCGPVHYAECLGREGVREFDFTGRPMKGWVVVSGDLLESESELRAWMKLGLDFAATLPPKA</sequence>
<evidence type="ECO:0000313" key="3">
    <source>
        <dbReference type="Proteomes" id="UP000292423"/>
    </source>
</evidence>
<proteinExistence type="predicted"/>
<dbReference type="EMBL" id="SHKX01000013">
    <property type="protein sequence ID" value="RZU38680.1"/>
    <property type="molecule type" value="Genomic_DNA"/>
</dbReference>
<dbReference type="Pfam" id="PF04993">
    <property type="entry name" value="TfoX_N"/>
    <property type="match status" value="1"/>
</dbReference>
<name>A0A4Q7YMS3_9GAMM</name>
<dbReference type="Proteomes" id="UP000292423">
    <property type="component" value="Unassembled WGS sequence"/>
</dbReference>
<evidence type="ECO:0000313" key="2">
    <source>
        <dbReference type="EMBL" id="RZU38680.1"/>
    </source>
</evidence>
<dbReference type="InterPro" id="IPR007076">
    <property type="entry name" value="TfoX_N"/>
</dbReference>
<dbReference type="Gene3D" id="3.30.1460.30">
    <property type="entry name" value="YgaC/TfoX-N like chaperone"/>
    <property type="match status" value="1"/>
</dbReference>
<gene>
    <name evidence="2" type="ORF">EV700_2615</name>
</gene>
<keyword evidence="3" id="KW-1185">Reference proteome</keyword>
<dbReference type="RefSeq" id="WP_207224673.1">
    <property type="nucleotide sequence ID" value="NZ_SHKX01000013.1"/>
</dbReference>
<organism evidence="2 3">
    <name type="scientific">Fluviicoccus keumensis</name>
    <dbReference type="NCBI Taxonomy" id="1435465"/>
    <lineage>
        <taxon>Bacteria</taxon>
        <taxon>Pseudomonadati</taxon>
        <taxon>Pseudomonadota</taxon>
        <taxon>Gammaproteobacteria</taxon>
        <taxon>Moraxellales</taxon>
        <taxon>Moraxellaceae</taxon>
        <taxon>Fluviicoccus</taxon>
    </lineage>
</organism>
<accession>A0A4Q7YMS3</accession>
<dbReference type="AlphaFoldDB" id="A0A4Q7YMS3"/>
<comment type="caution">
    <text evidence="2">The sequence shown here is derived from an EMBL/GenBank/DDBJ whole genome shotgun (WGS) entry which is preliminary data.</text>
</comment>
<reference evidence="2 3" key="1">
    <citation type="submission" date="2019-02" db="EMBL/GenBank/DDBJ databases">
        <title>Genomic Encyclopedia of Type Strains, Phase IV (KMG-IV): sequencing the most valuable type-strain genomes for metagenomic binning, comparative biology and taxonomic classification.</title>
        <authorList>
            <person name="Goeker M."/>
        </authorList>
    </citation>
    <scope>NUCLEOTIDE SEQUENCE [LARGE SCALE GENOMIC DNA]</scope>
    <source>
        <strain evidence="2 3">DSM 105135</strain>
    </source>
</reference>
<feature type="domain" description="TfoX N-terminal" evidence="1">
    <location>
        <begin position="19"/>
        <end position="104"/>
    </location>
</feature>